<dbReference type="InterPro" id="IPR013424">
    <property type="entry name" value="Ice-binding_C"/>
</dbReference>
<dbReference type="NCBIfam" id="TIGR02595">
    <property type="entry name" value="PEP_CTERM"/>
    <property type="match status" value="1"/>
</dbReference>
<feature type="domain" description="Ice-binding protein C-terminal" evidence="2">
    <location>
        <begin position="437"/>
        <end position="456"/>
    </location>
</feature>
<accession>A0ABZ0IYV7</accession>
<dbReference type="EMBL" id="CP136921">
    <property type="protein sequence ID" value="WOO31184.1"/>
    <property type="molecule type" value="Genomic_DNA"/>
</dbReference>
<evidence type="ECO:0000313" key="3">
    <source>
        <dbReference type="EMBL" id="WOO31184.1"/>
    </source>
</evidence>
<evidence type="ECO:0000256" key="1">
    <source>
        <dbReference type="SAM" id="SignalP"/>
    </source>
</evidence>
<keyword evidence="4" id="KW-1185">Reference proteome</keyword>
<dbReference type="Proteomes" id="UP001303211">
    <property type="component" value="Chromosome"/>
</dbReference>
<protein>
    <submittedName>
        <fullName evidence="3">PEP-CTERM sorting domain-containing protein</fullName>
    </submittedName>
</protein>
<dbReference type="RefSeq" id="WP_317700660.1">
    <property type="nucleotide sequence ID" value="NZ_CP136921.1"/>
</dbReference>
<proteinExistence type="predicted"/>
<dbReference type="Pfam" id="PF07589">
    <property type="entry name" value="PEP-CTERM"/>
    <property type="match status" value="1"/>
</dbReference>
<sequence length="469" mass="49704">MKKTKPIGIHLLGGAALLIGALTASADVVYTNYNLTHLRTEIYNDRIGNSRFFNDPNTDSIRVSTFLRPSPDSNVIGLPCLGNSADTCYSTNGLQTAVSVTHSSFGSFSQPMTFVGVTSAGGGGQNEYTTIFNRANPSIASRLDQLDATPFSITATNPSSPAAQTLVFSGPDYDKNALPSFLTDVKVIGGGLTPTISWEVPAGGTAPTNVRLQVRIIDAESADGSRITAARLVHNENIPLSSTSYTFGAPFSNNALPGFPSGLEEGSRYEIAVILESRTSGGELTGRARTFFEFMPLPNSTGNVAVFLPSVGPSGEFKFNLEVKAGETVLIDPLIAIGYDYQIGAGDPNFASVTLPNIGDGLFDLYLWDGTDWLFSTVLQDGIQHFFGGNGVDRFRILGIETSAGINPLSTTAFITGLSFVGDGRFTGTMTPITTEVPEPSTLALVGLALAAFGFRQASHNRRRRGAVQ</sequence>
<organism evidence="3 4">
    <name type="scientific">Diaphorobacter limosus</name>
    <dbReference type="NCBI Taxonomy" id="3036128"/>
    <lineage>
        <taxon>Bacteria</taxon>
        <taxon>Pseudomonadati</taxon>
        <taxon>Pseudomonadota</taxon>
        <taxon>Betaproteobacteria</taxon>
        <taxon>Burkholderiales</taxon>
        <taxon>Comamonadaceae</taxon>
        <taxon>Diaphorobacter</taxon>
    </lineage>
</organism>
<evidence type="ECO:0000313" key="4">
    <source>
        <dbReference type="Proteomes" id="UP001303211"/>
    </source>
</evidence>
<keyword evidence="1" id="KW-0732">Signal</keyword>
<evidence type="ECO:0000259" key="2">
    <source>
        <dbReference type="Pfam" id="PF07589"/>
    </source>
</evidence>
<gene>
    <name evidence="3" type="ORF">P4826_12280</name>
</gene>
<name>A0ABZ0IYV7_9BURK</name>
<feature type="signal peptide" evidence="1">
    <location>
        <begin position="1"/>
        <end position="26"/>
    </location>
</feature>
<feature type="chain" id="PRO_5046960014" evidence="1">
    <location>
        <begin position="27"/>
        <end position="469"/>
    </location>
</feature>
<reference evidence="3 4" key="1">
    <citation type="submission" date="2023-03" db="EMBL/GenBank/DDBJ databases">
        <title>Diaphorobacter basophil sp. nov., isolated from a sewage-treatment plant.</title>
        <authorList>
            <person name="Yang K."/>
        </authorList>
    </citation>
    <scope>NUCLEOTIDE SEQUENCE [LARGE SCALE GENOMIC DNA]</scope>
    <source>
        <strain evidence="3 4">Y-1</strain>
    </source>
</reference>